<reference evidence="5 6" key="1">
    <citation type="journal article" date="2015" name="Stand. Genomic Sci.">
        <title>Genomic Encyclopedia of Bacterial and Archaeal Type Strains, Phase III: the genomes of soil and plant-associated and newly described type strains.</title>
        <authorList>
            <person name="Whitman W.B."/>
            <person name="Woyke T."/>
            <person name="Klenk H.P."/>
            <person name="Zhou Y."/>
            <person name="Lilburn T.G."/>
            <person name="Beck B.J."/>
            <person name="De Vos P."/>
            <person name="Vandamme P."/>
            <person name="Eisen J.A."/>
            <person name="Garrity G."/>
            <person name="Hugenholtz P."/>
            <person name="Kyrpides N.C."/>
        </authorList>
    </citation>
    <scope>NUCLEOTIDE SEQUENCE [LARGE SCALE GENOMIC DNA]</scope>
    <source>
        <strain evidence="5 6">A3</strain>
    </source>
</reference>
<evidence type="ECO:0000313" key="6">
    <source>
        <dbReference type="Proteomes" id="UP000294862"/>
    </source>
</evidence>
<dbReference type="InterPro" id="IPR035965">
    <property type="entry name" value="PAS-like_dom_sf"/>
</dbReference>
<dbReference type="SUPFAM" id="SSF47384">
    <property type="entry name" value="Homodimeric domain of signal transducing histidine kinase"/>
    <property type="match status" value="1"/>
</dbReference>
<dbReference type="EC" id="2.7.13.3" evidence="2"/>
<dbReference type="PANTHER" id="PTHR43065:SF50">
    <property type="entry name" value="HISTIDINE KINASE"/>
    <property type="match status" value="1"/>
</dbReference>
<dbReference type="InterPro" id="IPR000014">
    <property type="entry name" value="PAS"/>
</dbReference>
<keyword evidence="6" id="KW-1185">Reference proteome</keyword>
<comment type="caution">
    <text evidence="5">The sequence shown here is derived from an EMBL/GenBank/DDBJ whole genome shotgun (WGS) entry which is preliminary data.</text>
</comment>
<dbReference type="InterPro" id="IPR036097">
    <property type="entry name" value="HisK_dim/P_sf"/>
</dbReference>
<evidence type="ECO:0000313" key="5">
    <source>
        <dbReference type="EMBL" id="TCO37193.1"/>
    </source>
</evidence>
<dbReference type="AlphaFoldDB" id="A0A4R2HZQ1"/>
<keyword evidence="3" id="KW-0597">Phosphoprotein</keyword>
<dbReference type="InterPro" id="IPR004358">
    <property type="entry name" value="Sig_transdc_His_kin-like_C"/>
</dbReference>
<dbReference type="SUPFAM" id="SSF55874">
    <property type="entry name" value="ATPase domain of HSP90 chaperone/DNA topoisomerase II/histidine kinase"/>
    <property type="match status" value="1"/>
</dbReference>
<dbReference type="CDD" id="cd00082">
    <property type="entry name" value="HisKA"/>
    <property type="match status" value="1"/>
</dbReference>
<protein>
    <recommendedName>
        <fullName evidence="2">histidine kinase</fullName>
        <ecNumber evidence="2">2.7.13.3</ecNumber>
    </recommendedName>
</protein>
<gene>
    <name evidence="5" type="ORF">EV148_1104</name>
</gene>
<dbReference type="PROSITE" id="PS50109">
    <property type="entry name" value="HIS_KIN"/>
    <property type="match status" value="1"/>
</dbReference>
<dbReference type="SMART" id="SM00387">
    <property type="entry name" value="HATPase_c"/>
    <property type="match status" value="1"/>
</dbReference>
<comment type="catalytic activity">
    <reaction evidence="1">
        <text>ATP + protein L-histidine = ADP + protein N-phospho-L-histidine.</text>
        <dbReference type="EC" id="2.7.13.3"/>
    </reaction>
</comment>
<dbReference type="EMBL" id="SLWQ01000010">
    <property type="protein sequence ID" value="TCO37193.1"/>
    <property type="molecule type" value="Genomic_DNA"/>
</dbReference>
<dbReference type="Pfam" id="PF13188">
    <property type="entry name" value="PAS_8"/>
    <property type="match status" value="1"/>
</dbReference>
<dbReference type="Gene3D" id="3.30.565.10">
    <property type="entry name" value="Histidine kinase-like ATPase, C-terminal domain"/>
    <property type="match status" value="1"/>
</dbReference>
<name>A0A4R2HZQ1_9GAMM</name>
<evidence type="ECO:0000256" key="2">
    <source>
        <dbReference type="ARBA" id="ARBA00012438"/>
    </source>
</evidence>
<dbReference type="Gene3D" id="1.10.287.130">
    <property type="match status" value="1"/>
</dbReference>
<dbReference type="InterPro" id="IPR005467">
    <property type="entry name" value="His_kinase_dom"/>
</dbReference>
<dbReference type="GO" id="GO:0000155">
    <property type="term" value="F:phosphorelay sensor kinase activity"/>
    <property type="evidence" value="ECO:0007669"/>
    <property type="project" value="InterPro"/>
</dbReference>
<feature type="domain" description="Histidine kinase" evidence="4">
    <location>
        <begin position="183"/>
        <end position="424"/>
    </location>
</feature>
<dbReference type="Proteomes" id="UP000294862">
    <property type="component" value="Unassembled WGS sequence"/>
</dbReference>
<dbReference type="PANTHER" id="PTHR43065">
    <property type="entry name" value="SENSOR HISTIDINE KINASE"/>
    <property type="match status" value="1"/>
</dbReference>
<sequence>MPIAIACPAPTGAAKGGVRAAPALDAGDTMEATLRALVDATPTATLLFDAGQRVHYANPAARVLARLCAPEKGDRPLERVADWHPELLSTGALHLCSLHGSWSGEVILGIGRGQHKILLVHLSRIGPERFGMTVRDITQESVRESELHARNAELEVAYEKLQGAQEQVMQSEKLASIGQLAAGVAHEINNPIGYVNSNLSTLQRYISQLFSAIQSYEAALAEGAGPAATDAIRQKLDLDFLVADVPQLLSESREGIDRVCKIVRDLKDFARKERSEDWVKADIHRGLDSTLNIIWNELKYKAQIVRTFGDLPPVECLPSELNQVFMNVLMNAGQAIKDQGIITVTTSVAGGRVRIDIGDDGEGIPADVLPRVFDPFFTTKPVGSGTGLGLAISYGIVSKHHGTIDVSSTPGQGTLLRIELPIEQPR</sequence>
<dbReference type="SUPFAM" id="SSF55785">
    <property type="entry name" value="PYP-like sensor domain (PAS domain)"/>
    <property type="match status" value="1"/>
</dbReference>
<dbReference type="Pfam" id="PF02518">
    <property type="entry name" value="HATPase_c"/>
    <property type="match status" value="1"/>
</dbReference>
<proteinExistence type="predicted"/>
<dbReference type="InterPro" id="IPR003661">
    <property type="entry name" value="HisK_dim/P_dom"/>
</dbReference>
<organism evidence="5 6">
    <name type="scientific">Dokdonella fugitiva</name>
    <dbReference type="NCBI Taxonomy" id="328517"/>
    <lineage>
        <taxon>Bacteria</taxon>
        <taxon>Pseudomonadati</taxon>
        <taxon>Pseudomonadota</taxon>
        <taxon>Gammaproteobacteria</taxon>
        <taxon>Lysobacterales</taxon>
        <taxon>Rhodanobacteraceae</taxon>
        <taxon>Dokdonella</taxon>
    </lineage>
</organism>
<dbReference type="PRINTS" id="PR00344">
    <property type="entry name" value="BCTRLSENSOR"/>
</dbReference>
<evidence type="ECO:0000259" key="4">
    <source>
        <dbReference type="PROSITE" id="PS50109"/>
    </source>
</evidence>
<evidence type="ECO:0000256" key="3">
    <source>
        <dbReference type="ARBA" id="ARBA00022553"/>
    </source>
</evidence>
<evidence type="ECO:0000256" key="1">
    <source>
        <dbReference type="ARBA" id="ARBA00000085"/>
    </source>
</evidence>
<dbReference type="InterPro" id="IPR036890">
    <property type="entry name" value="HATPase_C_sf"/>
</dbReference>
<dbReference type="InterPro" id="IPR003594">
    <property type="entry name" value="HATPase_dom"/>
</dbReference>
<accession>A0A4R2HZQ1</accession>